<evidence type="ECO:0000256" key="3">
    <source>
        <dbReference type="ARBA" id="ARBA00022679"/>
    </source>
</evidence>
<feature type="binding site" evidence="6">
    <location>
        <begin position="10"/>
        <end position="17"/>
    </location>
    <ligand>
        <name>ATP</name>
        <dbReference type="ChEBI" id="CHEBI:30616"/>
    </ligand>
</feature>
<evidence type="ECO:0000256" key="5">
    <source>
        <dbReference type="ARBA" id="ARBA00022840"/>
    </source>
</evidence>
<dbReference type="PANTHER" id="PTHR23117">
    <property type="entry name" value="GUANYLATE KINASE-RELATED"/>
    <property type="match status" value="1"/>
</dbReference>
<dbReference type="GO" id="GO:0005829">
    <property type="term" value="C:cytosol"/>
    <property type="evidence" value="ECO:0007669"/>
    <property type="project" value="TreeGrafter"/>
</dbReference>
<dbReference type="GO" id="GO:0019634">
    <property type="term" value="P:organic phosphonate metabolic process"/>
    <property type="evidence" value="ECO:0007669"/>
    <property type="project" value="UniProtKB-UniRule"/>
</dbReference>
<comment type="function">
    <text evidence="6">Catalyzes the phosphorylation of ribose 1,5-bisphosphate to 5-phospho-D-ribosyl alpha-1-diphosphate (PRPP).</text>
</comment>
<dbReference type="InterPro" id="IPR008145">
    <property type="entry name" value="GK/Ca_channel_bsu"/>
</dbReference>
<evidence type="ECO:0000256" key="1">
    <source>
        <dbReference type="ARBA" id="ARBA00000373"/>
    </source>
</evidence>
<dbReference type="InterPro" id="IPR012699">
    <property type="entry name" value="PhnN"/>
</dbReference>
<comment type="pathway">
    <text evidence="2 6">Metabolic intermediate biosynthesis; 5-phospho-alpha-D-ribose 1-diphosphate biosynthesis; 5-phospho-alpha-D-ribose 1-diphosphate from D-ribose 5-phosphate (route II): step 3/3.</text>
</comment>
<dbReference type="OrthoDB" id="341217at2"/>
<dbReference type="GO" id="GO:0005524">
    <property type="term" value="F:ATP binding"/>
    <property type="evidence" value="ECO:0007669"/>
    <property type="project" value="UniProtKB-KW"/>
</dbReference>
<dbReference type="GO" id="GO:0033863">
    <property type="term" value="F:ribose 1,5-bisphosphate phosphokinase activity"/>
    <property type="evidence" value="ECO:0007669"/>
    <property type="project" value="UniProtKB-UniRule"/>
</dbReference>
<organism evidence="8 9">
    <name type="scientific">Stutzerimonas stutzeri</name>
    <name type="common">Pseudomonas stutzeri</name>
    <dbReference type="NCBI Taxonomy" id="316"/>
    <lineage>
        <taxon>Bacteria</taxon>
        <taxon>Pseudomonadati</taxon>
        <taxon>Pseudomonadota</taxon>
        <taxon>Gammaproteobacteria</taxon>
        <taxon>Pseudomonadales</taxon>
        <taxon>Pseudomonadaceae</taxon>
        <taxon>Stutzerimonas</taxon>
    </lineage>
</organism>
<dbReference type="NCBIfam" id="TIGR02322">
    <property type="entry name" value="phosphon_PhnN"/>
    <property type="match status" value="1"/>
</dbReference>
<gene>
    <name evidence="6" type="primary">phnN</name>
    <name evidence="8" type="ORF">CXK92_20350</name>
</gene>
<evidence type="ECO:0000313" key="9">
    <source>
        <dbReference type="Proteomes" id="UP000235925"/>
    </source>
</evidence>
<dbReference type="EC" id="2.7.4.23" evidence="6"/>
<dbReference type="SUPFAM" id="SSF52540">
    <property type="entry name" value="P-loop containing nucleoside triphosphate hydrolases"/>
    <property type="match status" value="1"/>
</dbReference>
<dbReference type="GO" id="GO:0006015">
    <property type="term" value="P:5-phosphoribose 1-diphosphate biosynthetic process"/>
    <property type="evidence" value="ECO:0007669"/>
    <property type="project" value="UniProtKB-UniRule"/>
</dbReference>
<dbReference type="PANTHER" id="PTHR23117:SF8">
    <property type="entry name" value="RIBOSE 1,5-BISPHOSPHATE PHOSPHOKINASE PHNN"/>
    <property type="match status" value="1"/>
</dbReference>
<evidence type="ECO:0000259" key="7">
    <source>
        <dbReference type="SMART" id="SM00072"/>
    </source>
</evidence>
<dbReference type="UniPathway" id="UPA00087">
    <property type="reaction ID" value="UER00175"/>
</dbReference>
<evidence type="ECO:0000313" key="8">
    <source>
        <dbReference type="EMBL" id="PNF78899.1"/>
    </source>
</evidence>
<proteinExistence type="inferred from homology"/>
<evidence type="ECO:0000256" key="2">
    <source>
        <dbReference type="ARBA" id="ARBA00005069"/>
    </source>
</evidence>
<dbReference type="EMBL" id="POUN01000007">
    <property type="protein sequence ID" value="PNF78899.1"/>
    <property type="molecule type" value="Genomic_DNA"/>
</dbReference>
<comment type="similarity">
    <text evidence="6">Belongs to the ribose 1,5-bisphosphokinase family.</text>
</comment>
<evidence type="ECO:0000256" key="6">
    <source>
        <dbReference type="HAMAP-Rule" id="MF_00836"/>
    </source>
</evidence>
<dbReference type="HAMAP" id="MF_00836">
    <property type="entry name" value="PhnN"/>
    <property type="match status" value="1"/>
</dbReference>
<dbReference type="Proteomes" id="UP000235925">
    <property type="component" value="Unassembled WGS sequence"/>
</dbReference>
<name>A0A2N8RWZ1_STUST</name>
<comment type="catalytic activity">
    <reaction evidence="1 6">
        <text>alpha-D-ribose 1,5-bisphosphate + ATP = 5-phospho-alpha-D-ribose 1-diphosphate + ADP</text>
        <dbReference type="Rhea" id="RHEA:20109"/>
        <dbReference type="ChEBI" id="CHEBI:30616"/>
        <dbReference type="ChEBI" id="CHEBI:58017"/>
        <dbReference type="ChEBI" id="CHEBI:68688"/>
        <dbReference type="ChEBI" id="CHEBI:456216"/>
        <dbReference type="EC" id="2.7.4.23"/>
    </reaction>
</comment>
<dbReference type="AlphaFoldDB" id="A0A2N8RWZ1"/>
<dbReference type="InterPro" id="IPR027417">
    <property type="entry name" value="P-loop_NTPase"/>
</dbReference>
<sequence length="184" mass="20493">MQGRLIYLIGPSGAGKDSLLDAARPALAERHVRVARRVITRSAEATGEAARPVTQAEFERLEAQQAFALSWRANGLAYGIPTEIDEWLAAGEHVLVNGSRGYLPQARQRYPDLLAVLLSVEQDVLRRRLEARGRETDEQIESRLARNALFAGELDDYIRLDNSTPIAESVERLLALIDEHLPSR</sequence>
<reference evidence="8 9" key="1">
    <citation type="submission" date="2018-01" db="EMBL/GenBank/DDBJ databases">
        <title>Denitrification phenotypes of diverse strains of Pseudomonas stutzeri.</title>
        <authorList>
            <person name="Milligan D.A."/>
            <person name="Bergaust L."/>
            <person name="Bakken L.R."/>
            <person name="Frostegard A."/>
        </authorList>
    </citation>
    <scope>NUCLEOTIDE SEQUENCE [LARGE SCALE GENOMIC DNA]</scope>
    <source>
        <strain evidence="8 9">KC</strain>
    </source>
</reference>
<dbReference type="SMART" id="SM00072">
    <property type="entry name" value="GuKc"/>
    <property type="match status" value="1"/>
</dbReference>
<keyword evidence="3 6" id="KW-0808">Transferase</keyword>
<keyword evidence="5 6" id="KW-0067">ATP-binding</keyword>
<protein>
    <recommendedName>
        <fullName evidence="6">Ribose 1,5-bisphosphate phosphokinase PhnN</fullName>
        <ecNumber evidence="6">2.7.4.23</ecNumber>
    </recommendedName>
    <alternativeName>
        <fullName evidence="6">Ribose 1,5-bisphosphokinase</fullName>
    </alternativeName>
</protein>
<keyword evidence="8" id="KW-0418">Kinase</keyword>
<accession>A0A2N8RWZ1</accession>
<keyword evidence="4 6" id="KW-0547">Nucleotide-binding</keyword>
<dbReference type="Gene3D" id="3.40.50.300">
    <property type="entry name" value="P-loop containing nucleotide triphosphate hydrolases"/>
    <property type="match status" value="1"/>
</dbReference>
<comment type="caution">
    <text evidence="8">The sequence shown here is derived from an EMBL/GenBank/DDBJ whole genome shotgun (WGS) entry which is preliminary data.</text>
</comment>
<dbReference type="NCBIfam" id="NF007485">
    <property type="entry name" value="PRK10078.1"/>
    <property type="match status" value="1"/>
</dbReference>
<feature type="domain" description="Guanylate kinase/L-type calcium channel beta subunit" evidence="7">
    <location>
        <begin position="2"/>
        <end position="181"/>
    </location>
</feature>
<evidence type="ECO:0000256" key="4">
    <source>
        <dbReference type="ARBA" id="ARBA00022741"/>
    </source>
</evidence>
<dbReference type="RefSeq" id="WP_102826829.1">
    <property type="nucleotide sequence ID" value="NZ_CP139348.1"/>
</dbReference>